<keyword evidence="2" id="KW-0812">Transmembrane</keyword>
<feature type="region of interest" description="Disordered" evidence="1">
    <location>
        <begin position="215"/>
        <end position="242"/>
    </location>
</feature>
<dbReference type="RefSeq" id="WP_091280806.1">
    <property type="nucleotide sequence ID" value="NZ_LT629804.1"/>
</dbReference>
<protein>
    <submittedName>
        <fullName evidence="4">Surface-anchored protein</fullName>
    </submittedName>
</protein>
<keyword evidence="2" id="KW-1133">Transmembrane helix</keyword>
<feature type="compositionally biased region" description="Basic and acidic residues" evidence="1">
    <location>
        <begin position="655"/>
        <end position="673"/>
    </location>
</feature>
<feature type="compositionally biased region" description="Basic and acidic residues" evidence="1">
    <location>
        <begin position="215"/>
        <end position="229"/>
    </location>
</feature>
<dbReference type="GeneID" id="65344832"/>
<organism evidence="4 5">
    <name type="scientific">Arcanobacterium phocae</name>
    <dbReference type="NCBI Taxonomy" id="131112"/>
    <lineage>
        <taxon>Bacteria</taxon>
        <taxon>Bacillati</taxon>
        <taxon>Actinomycetota</taxon>
        <taxon>Actinomycetes</taxon>
        <taxon>Actinomycetales</taxon>
        <taxon>Actinomycetaceae</taxon>
        <taxon>Arcanobacterium</taxon>
    </lineage>
</organism>
<feature type="chain" id="PRO_5009279352" evidence="3">
    <location>
        <begin position="29"/>
        <end position="963"/>
    </location>
</feature>
<evidence type="ECO:0000256" key="1">
    <source>
        <dbReference type="SAM" id="MobiDB-lite"/>
    </source>
</evidence>
<dbReference type="OrthoDB" id="4424311at2"/>
<evidence type="ECO:0000256" key="3">
    <source>
        <dbReference type="SAM" id="SignalP"/>
    </source>
</evidence>
<keyword evidence="3" id="KW-0732">Signal</keyword>
<dbReference type="InterPro" id="IPR022435">
    <property type="entry name" value="Surface-anchored_actinobac"/>
</dbReference>
<dbReference type="AlphaFoldDB" id="A0A1H2LGY9"/>
<keyword evidence="5" id="KW-1185">Reference proteome</keyword>
<dbReference type="STRING" id="131112.SAMN04489737_1097"/>
<dbReference type="NCBIfam" id="TIGR03769">
    <property type="entry name" value="P_ac_wall_RPT"/>
    <property type="match status" value="3"/>
</dbReference>
<gene>
    <name evidence="4" type="ORF">SAMN04489737_1097</name>
</gene>
<feature type="region of interest" description="Disordered" evidence="1">
    <location>
        <begin position="655"/>
        <end position="701"/>
    </location>
</feature>
<evidence type="ECO:0000313" key="5">
    <source>
        <dbReference type="Proteomes" id="UP000214355"/>
    </source>
</evidence>
<keyword evidence="2" id="KW-0472">Membrane</keyword>
<dbReference type="EMBL" id="LT629804">
    <property type="protein sequence ID" value="SDU80102.1"/>
    <property type="molecule type" value="Genomic_DNA"/>
</dbReference>
<name>A0A1H2LGY9_9ACTO</name>
<evidence type="ECO:0000313" key="4">
    <source>
        <dbReference type="EMBL" id="SDU80102.1"/>
    </source>
</evidence>
<feature type="region of interest" description="Disordered" evidence="1">
    <location>
        <begin position="431"/>
        <end position="468"/>
    </location>
</feature>
<feature type="compositionally biased region" description="Low complexity" evidence="1">
    <location>
        <begin position="674"/>
        <end position="688"/>
    </location>
</feature>
<feature type="compositionally biased region" description="Low complexity" evidence="1">
    <location>
        <begin position="230"/>
        <end position="241"/>
    </location>
</feature>
<feature type="transmembrane region" description="Helical" evidence="2">
    <location>
        <begin position="937"/>
        <end position="956"/>
    </location>
</feature>
<reference evidence="5" key="1">
    <citation type="submission" date="2016-10" db="EMBL/GenBank/DDBJ databases">
        <authorList>
            <person name="Varghese N."/>
            <person name="Submissions S."/>
        </authorList>
    </citation>
    <scope>NUCLEOTIDE SEQUENCE [LARGE SCALE GENOMIC DNA]</scope>
    <source>
        <strain evidence="5">DSM 10002</strain>
    </source>
</reference>
<dbReference type="Proteomes" id="UP000214355">
    <property type="component" value="Chromosome I"/>
</dbReference>
<accession>A0A1H2LGY9</accession>
<feature type="signal peptide" evidence="3">
    <location>
        <begin position="1"/>
        <end position="28"/>
    </location>
</feature>
<sequence length="963" mass="103453">MKLKKLKMLTTAVVSALALTTMAPIAHADDTITTFQKYATLALTNTAENGVKAELRASNITAIPNQSEIFIEKTTHQEDTRVPSEIISQELGEPIERTDIWKSSELGWSVADKTKPETDSSTATLFFKQESGEGKVALTLDELNDDSKYLPALKNPNNETRFTLDDSYGFTFEDLSDTIWLTTKPGTYKIKVTGYINGEDDNNTAIEPFTITLRTDDPAPKEQEPESKPDQNNSDSDNQNNGALLFRGGHLDVFYVNTNKDGSLNLQMKEDITGRSVLRPADSAILVMGRDWFTENLKWTNLPNDLKHGYVSPNHKARSMLYPGWASNDYTKAGYSDLVLHFTDIQAPTNGKVAAFHSSLAEGIAEPDLKDGSFILDSGSEIAIEPLGHKHFTWLFTEPGQYKMTVKVVGKKDGKPFESHVATYTWYAQLDENDQPKGNPTPAPDNNSESTDETSPDVPNEPAPSEDGLVALDHGHIDLFNVSNKEGALVLEAKEDITGSGILRKAESFILRVQDQTLMDIPAKLQKSLPKSGYFLAESGENQSNVLFPGWDTMGVAPAFKDIDIEFVDVQGPGNVFLFRNGELGGGIRPALTSNELKLTAGSMIHQPFPAHTHANWLFEKPGKYTMTVRASGTPEAGGEKVVSNTATYTWIVGTEEKKQETPDNAESKKSEDSSNTGDSSTNGGINTLQDPAANRGAVKAPPVAKCFPKEIGGNGAKTVLPRVKDDRTAPGTWLDPTTVQFAIGNAGKSTIPVQVGNVPAGSSVWMISSSQIHGVPWLGLNTQHPSLSSNKVTKTTFSLSSFSGPGAMEVFTSGNFGALGQKWFSAQGGSGHGTVTLNTGTHVHPNWVFTQPGHYTVGLTMTSTTASGQTFTGNTTLNINVGSGSGITDGHFDLGPTIGAAGSKTVWLDANGKPCTPDANDLAAAGLAATGAEGTLPVSLISLMLVLGGIGAVTYRRKYSAR</sequence>
<dbReference type="NCBIfam" id="NF038134">
    <property type="entry name" value="choice_anch_M"/>
    <property type="match status" value="3"/>
</dbReference>
<evidence type="ECO:0000256" key="2">
    <source>
        <dbReference type="SAM" id="Phobius"/>
    </source>
</evidence>
<proteinExistence type="predicted"/>